<dbReference type="InterPro" id="IPR019301">
    <property type="entry name" value="Flagellar_prot_FlgJ_N"/>
</dbReference>
<dbReference type="Pfam" id="PF10135">
    <property type="entry name" value="Rod-binding"/>
    <property type="match status" value="1"/>
</dbReference>
<evidence type="ECO:0000313" key="3">
    <source>
        <dbReference type="Proteomes" id="UP000277457"/>
    </source>
</evidence>
<dbReference type="AlphaFoldDB" id="A0A662CZV5"/>
<sequence length="116" mass="12974">MPYLSNDLSFYVARPAISLGPFSSGWENKIDIGKDLKKLCSEFESIFLTSLLRQMQDTFPGSDLLGNGMEGKIIKWLWTQTLSQKIAEGGGIGLGKMLYKELSKMDKTHSNHSQEV</sequence>
<evidence type="ECO:0000313" key="2">
    <source>
        <dbReference type="EMBL" id="RLE06882.1"/>
    </source>
</evidence>
<accession>A0A662CZV5</accession>
<evidence type="ECO:0000259" key="1">
    <source>
        <dbReference type="Pfam" id="PF10135"/>
    </source>
</evidence>
<dbReference type="EMBL" id="QMPY01000140">
    <property type="protein sequence ID" value="RLE06882.1"/>
    <property type="molecule type" value="Genomic_DNA"/>
</dbReference>
<protein>
    <recommendedName>
        <fullName evidence="1">Flagellar protein FlgJ N-terminal domain-containing protein</fullName>
    </recommendedName>
</protein>
<gene>
    <name evidence="2" type="ORF">DRZ78_03925</name>
</gene>
<feature type="domain" description="Flagellar protein FlgJ N-terminal" evidence="1">
    <location>
        <begin position="54"/>
        <end position="100"/>
    </location>
</feature>
<reference evidence="2 3" key="1">
    <citation type="submission" date="2018-06" db="EMBL/GenBank/DDBJ databases">
        <title>Extensive metabolic versatility and redundancy in microbially diverse, dynamic hydrothermal sediments.</title>
        <authorList>
            <person name="Dombrowski N."/>
            <person name="Teske A."/>
            <person name="Baker B.J."/>
        </authorList>
    </citation>
    <scope>NUCLEOTIDE SEQUENCE [LARGE SCALE GENOMIC DNA]</scope>
    <source>
        <strain evidence="2">B7_G13</strain>
    </source>
</reference>
<name>A0A662CZV5_UNCAE</name>
<proteinExistence type="predicted"/>
<dbReference type="Proteomes" id="UP000277457">
    <property type="component" value="Unassembled WGS sequence"/>
</dbReference>
<comment type="caution">
    <text evidence="2">The sequence shown here is derived from an EMBL/GenBank/DDBJ whole genome shotgun (WGS) entry which is preliminary data.</text>
</comment>
<organism evidence="2 3">
    <name type="scientific">Aerophobetes bacterium</name>
    <dbReference type="NCBI Taxonomy" id="2030807"/>
    <lineage>
        <taxon>Bacteria</taxon>
        <taxon>Candidatus Aerophobota</taxon>
    </lineage>
</organism>